<dbReference type="Proteomes" id="UP000054821">
    <property type="component" value="Unassembled WGS sequence"/>
</dbReference>
<name>A0A2P4Z9G0_9HYPO</name>
<comment type="caution">
    <text evidence="2">The sequence shown here is derived from an EMBL/GenBank/DDBJ whole genome shotgun (WGS) entry which is preliminary data.</text>
</comment>
<feature type="region of interest" description="Disordered" evidence="1">
    <location>
        <begin position="95"/>
        <end position="120"/>
    </location>
</feature>
<organism evidence="2 3">
    <name type="scientific">Trichoderma gamsii</name>
    <dbReference type="NCBI Taxonomy" id="398673"/>
    <lineage>
        <taxon>Eukaryota</taxon>
        <taxon>Fungi</taxon>
        <taxon>Dikarya</taxon>
        <taxon>Ascomycota</taxon>
        <taxon>Pezizomycotina</taxon>
        <taxon>Sordariomycetes</taxon>
        <taxon>Hypocreomycetidae</taxon>
        <taxon>Hypocreales</taxon>
        <taxon>Hypocreaceae</taxon>
        <taxon>Trichoderma</taxon>
    </lineage>
</organism>
<evidence type="ECO:0000256" key="1">
    <source>
        <dbReference type="SAM" id="MobiDB-lite"/>
    </source>
</evidence>
<gene>
    <name evidence="2" type="ORF">TGAM01_v210213</name>
</gene>
<keyword evidence="3" id="KW-1185">Reference proteome</keyword>
<evidence type="ECO:0000313" key="3">
    <source>
        <dbReference type="Proteomes" id="UP000054821"/>
    </source>
</evidence>
<proteinExistence type="predicted"/>
<dbReference type="GeneID" id="29988207"/>
<sequence length="152" mass="16626">MQTLGWFAWLRGGLIAACVKLGLRAIAATCLYAAAFKPNSWARKRWVAAAAKMPLRLNPDEHLRAPHRHAQRPPQLDAQDPCRLFGVGFSEWQNQSRSRIGSGGEGRTGNNASLKDHRPPWDLPACPSFAGDTGTNTRDFDVSTSCIDTVLG</sequence>
<dbReference type="RefSeq" id="XP_018658659.1">
    <property type="nucleotide sequence ID" value="XM_018808124.1"/>
</dbReference>
<evidence type="ECO:0000313" key="2">
    <source>
        <dbReference type="EMBL" id="PON20928.1"/>
    </source>
</evidence>
<dbReference type="EMBL" id="JPDN02000058">
    <property type="protein sequence ID" value="PON20928.1"/>
    <property type="molecule type" value="Genomic_DNA"/>
</dbReference>
<protein>
    <submittedName>
        <fullName evidence="2">Uncharacterized protein</fullName>
    </submittedName>
</protein>
<reference evidence="2 3" key="1">
    <citation type="journal article" date="2016" name="Genome Announc.">
        <title>Draft Whole-Genome Sequence of Trichoderma gamsii T6085, a Promising Biocontrol Agent of Fusarium Head Blight on Wheat.</title>
        <authorList>
            <person name="Baroncelli R."/>
            <person name="Zapparata A."/>
            <person name="Piaggeschi G."/>
            <person name="Sarrocco S."/>
            <person name="Vannacci G."/>
        </authorList>
    </citation>
    <scope>NUCLEOTIDE SEQUENCE [LARGE SCALE GENOMIC DNA]</scope>
    <source>
        <strain evidence="2 3">T6085</strain>
    </source>
</reference>
<dbReference type="AlphaFoldDB" id="A0A2P4Z9G0"/>
<accession>A0A2P4Z9G0</accession>